<feature type="chain" id="PRO_5045536800" evidence="6">
    <location>
        <begin position="27"/>
        <end position="425"/>
    </location>
</feature>
<keyword evidence="2 6" id="KW-0732">Signal</keyword>
<gene>
    <name evidence="7" type="ORF">ACFSCS_05740</name>
</gene>
<dbReference type="RefSeq" id="WP_343872779.1">
    <property type="nucleotide sequence ID" value="NZ_BAAAIX010000009.1"/>
</dbReference>
<protein>
    <submittedName>
        <fullName evidence="7">Extracellular solute-binding protein</fullName>
    </submittedName>
</protein>
<evidence type="ECO:0000256" key="6">
    <source>
        <dbReference type="SAM" id="SignalP"/>
    </source>
</evidence>
<evidence type="ECO:0000256" key="5">
    <source>
        <dbReference type="ARBA" id="ARBA00023288"/>
    </source>
</evidence>
<evidence type="ECO:0000256" key="1">
    <source>
        <dbReference type="ARBA" id="ARBA00022475"/>
    </source>
</evidence>
<dbReference type="PANTHER" id="PTHR43649:SF33">
    <property type="entry name" value="POLYGALACTURONAN_RHAMNOGALACTURONAN-BINDING PROTEIN YTCQ"/>
    <property type="match status" value="1"/>
</dbReference>
<keyword evidence="4" id="KW-0564">Palmitate</keyword>
<feature type="signal peptide" evidence="6">
    <location>
        <begin position="1"/>
        <end position="26"/>
    </location>
</feature>
<sequence length="425" mass="45860">MRRRSLLASASAAALLLGATACGVKAETSTNSSAQASASALSGEITFQSWSLKGDKFSPYFEKLVKDFESSHPGTKINWIDQPGEGYEQKVLQQANSSSLPDVVNLPPEFAYQLAKAQRLLDLKSVDPKLEETYVTGGLKAYSFDGVEGVYGYPWYLGTDMNYFNTKALAQAGVAEPKSWDEMVAAAKTMATKTNGRMPLISTMPALQDFSSAGAPIMKDGKFAFNSPEATAVLQQYVELYQAKAMPAEVLKDNYLGNSALYKQGKVGWATGTASMITDLKKEAPGLVPDTKVTARFGTPPLFVQGISVAKESKSPQLALAFAQHVVDNTNQVEFVKLAQGFMPGTKEATANPEQFTGAIDDKLMVEAVKIAASQMDKAEMPQPPQFSNDMKTYLGQQMALALRGDITAQQALDKSVDYCNKKLA</sequence>
<evidence type="ECO:0000313" key="7">
    <source>
        <dbReference type="EMBL" id="MFD1889694.1"/>
    </source>
</evidence>
<keyword evidence="5" id="KW-0449">Lipoprotein</keyword>
<proteinExistence type="predicted"/>
<keyword evidence="8" id="KW-1185">Reference proteome</keyword>
<dbReference type="Proteomes" id="UP001597326">
    <property type="component" value="Unassembled WGS sequence"/>
</dbReference>
<evidence type="ECO:0000256" key="3">
    <source>
        <dbReference type="ARBA" id="ARBA00023136"/>
    </source>
</evidence>
<dbReference type="InterPro" id="IPR050490">
    <property type="entry name" value="Bact_solute-bd_prot1"/>
</dbReference>
<dbReference type="Pfam" id="PF13416">
    <property type="entry name" value="SBP_bac_8"/>
    <property type="match status" value="1"/>
</dbReference>
<dbReference type="SUPFAM" id="SSF53850">
    <property type="entry name" value="Periplasmic binding protein-like II"/>
    <property type="match status" value="1"/>
</dbReference>
<evidence type="ECO:0000313" key="8">
    <source>
        <dbReference type="Proteomes" id="UP001597326"/>
    </source>
</evidence>
<dbReference type="EMBL" id="JBHUFZ010000011">
    <property type="protein sequence ID" value="MFD1889694.1"/>
    <property type="molecule type" value="Genomic_DNA"/>
</dbReference>
<evidence type="ECO:0000256" key="4">
    <source>
        <dbReference type="ARBA" id="ARBA00023139"/>
    </source>
</evidence>
<organism evidence="7 8">
    <name type="scientific">Luteococcus peritonei</name>
    <dbReference type="NCBI Taxonomy" id="88874"/>
    <lineage>
        <taxon>Bacteria</taxon>
        <taxon>Bacillati</taxon>
        <taxon>Actinomycetota</taxon>
        <taxon>Actinomycetes</taxon>
        <taxon>Propionibacteriales</taxon>
        <taxon>Propionibacteriaceae</taxon>
        <taxon>Luteococcus</taxon>
    </lineage>
</organism>
<comment type="caution">
    <text evidence="7">The sequence shown here is derived from an EMBL/GenBank/DDBJ whole genome shotgun (WGS) entry which is preliminary data.</text>
</comment>
<accession>A0ABW4RV68</accession>
<reference evidence="8" key="1">
    <citation type="journal article" date="2019" name="Int. J. Syst. Evol. Microbiol.">
        <title>The Global Catalogue of Microorganisms (GCM) 10K type strain sequencing project: providing services to taxonomists for standard genome sequencing and annotation.</title>
        <authorList>
            <consortium name="The Broad Institute Genomics Platform"/>
            <consortium name="The Broad Institute Genome Sequencing Center for Infectious Disease"/>
            <person name="Wu L."/>
            <person name="Ma J."/>
        </authorList>
    </citation>
    <scope>NUCLEOTIDE SEQUENCE [LARGE SCALE GENOMIC DNA]</scope>
    <source>
        <strain evidence="8">CAIM 431</strain>
    </source>
</reference>
<dbReference type="PROSITE" id="PS51257">
    <property type="entry name" value="PROKAR_LIPOPROTEIN"/>
    <property type="match status" value="1"/>
</dbReference>
<keyword evidence="1" id="KW-1003">Cell membrane</keyword>
<name>A0ABW4RV68_9ACTN</name>
<dbReference type="InterPro" id="IPR006059">
    <property type="entry name" value="SBP"/>
</dbReference>
<dbReference type="Gene3D" id="3.40.190.10">
    <property type="entry name" value="Periplasmic binding protein-like II"/>
    <property type="match status" value="1"/>
</dbReference>
<evidence type="ECO:0000256" key="2">
    <source>
        <dbReference type="ARBA" id="ARBA00022729"/>
    </source>
</evidence>
<keyword evidence="3" id="KW-0472">Membrane</keyword>
<dbReference type="PANTHER" id="PTHR43649">
    <property type="entry name" value="ARABINOSE-BINDING PROTEIN-RELATED"/>
    <property type="match status" value="1"/>
</dbReference>